<name>A0A3R7DWZ5_9EURY</name>
<evidence type="ECO:0000313" key="1">
    <source>
        <dbReference type="EMBL" id="RKD88943.1"/>
    </source>
</evidence>
<gene>
    <name evidence="1" type="ORF">ATJ93_3763</name>
</gene>
<organism evidence="1 2">
    <name type="scientific">Halopiger aswanensis</name>
    <dbReference type="NCBI Taxonomy" id="148449"/>
    <lineage>
        <taxon>Archaea</taxon>
        <taxon>Methanobacteriati</taxon>
        <taxon>Methanobacteriota</taxon>
        <taxon>Stenosarchaea group</taxon>
        <taxon>Halobacteria</taxon>
        <taxon>Halobacteriales</taxon>
        <taxon>Natrialbaceae</taxon>
        <taxon>Halopiger</taxon>
    </lineage>
</organism>
<dbReference type="EMBL" id="RAPO01000004">
    <property type="protein sequence ID" value="RKD88943.1"/>
    <property type="molecule type" value="Genomic_DNA"/>
</dbReference>
<dbReference type="Proteomes" id="UP000283805">
    <property type="component" value="Unassembled WGS sequence"/>
</dbReference>
<keyword evidence="2" id="KW-1185">Reference proteome</keyword>
<dbReference type="AlphaFoldDB" id="A0A3R7DWZ5"/>
<protein>
    <submittedName>
        <fullName evidence="1">Uncharacterized protein</fullName>
    </submittedName>
</protein>
<sequence>MTNSLEFLLLTETMQLYLNAVATNLQTHRSDLRRSQMVYTAE</sequence>
<accession>A0A3R7DWZ5</accession>
<comment type="caution">
    <text evidence="1">The sequence shown here is derived from an EMBL/GenBank/DDBJ whole genome shotgun (WGS) entry which is preliminary data.</text>
</comment>
<evidence type="ECO:0000313" key="2">
    <source>
        <dbReference type="Proteomes" id="UP000283805"/>
    </source>
</evidence>
<reference evidence="1 2" key="1">
    <citation type="submission" date="2018-09" db="EMBL/GenBank/DDBJ databases">
        <title>Genomic Encyclopedia of Archaeal and Bacterial Type Strains, Phase II (KMG-II): from individual species to whole genera.</title>
        <authorList>
            <person name="Goeker M."/>
        </authorList>
    </citation>
    <scope>NUCLEOTIDE SEQUENCE [LARGE SCALE GENOMIC DNA]</scope>
    <source>
        <strain evidence="1 2">DSM 13151</strain>
    </source>
</reference>
<proteinExistence type="predicted"/>